<accession>F8AMJ2</accession>
<dbReference type="eggNOG" id="arCOG01569">
    <property type="taxonomic scope" value="Archaea"/>
</dbReference>
<dbReference type="HOGENOM" id="CLU_066007_1_0_2"/>
<keyword evidence="10" id="KW-1185">Reference proteome</keyword>
<keyword evidence="3" id="KW-1003">Cell membrane</keyword>
<dbReference type="KEGG" id="mok:Metok_0034"/>
<dbReference type="InterPro" id="IPR045275">
    <property type="entry name" value="MscS_archaea/bacteria_type"/>
</dbReference>
<dbReference type="Pfam" id="PF00924">
    <property type="entry name" value="MS_channel_2nd"/>
    <property type="match status" value="1"/>
</dbReference>
<dbReference type="AlphaFoldDB" id="F8AMJ2"/>
<dbReference type="InterPro" id="IPR011014">
    <property type="entry name" value="MscS_channel_TM-2"/>
</dbReference>
<evidence type="ECO:0000313" key="9">
    <source>
        <dbReference type="EMBL" id="AEH06032.1"/>
    </source>
</evidence>
<feature type="domain" description="Mechanosensitive ion channel MscS" evidence="8">
    <location>
        <begin position="128"/>
        <end position="199"/>
    </location>
</feature>
<sequence>MINRSLIFNTKILVKIIILFVILYYLGTKLDVYNYIFTLREYSGKIIILMVLILGTLIFLDISMELIRKFFEKKGDLRDYPMFSSVVKYIIWTITGLIAISTLYKGIGSLVMSLGLIGAALTFSLQRPIMNFAGWIYLIIMRPFKINDRICIKDIGIGDVYKIDIMHIYLREVDNEPTGRNLTIPNAYVLTNALINYTRGSLYIWDYITVGITYESDWRKSKKLIFEACNDIVGDTMQELAEVWKNKPRLFARAEIIDKPIIRMKLLDSAIEIKVRYLVDAFKCADIKTKIIGNILAKFEKEDNVEIAYPHLEVIHRPKKENNNKINDK</sequence>
<evidence type="ECO:0000259" key="8">
    <source>
        <dbReference type="Pfam" id="PF00924"/>
    </source>
</evidence>
<dbReference type="Gene3D" id="1.10.287.1260">
    <property type="match status" value="1"/>
</dbReference>
<reference evidence="9" key="1">
    <citation type="submission" date="2011-05" db="EMBL/GenBank/DDBJ databases">
        <title>Complete sequence of chromosome of Methanothermococcus okinawensis IH1.</title>
        <authorList>
            <consortium name="US DOE Joint Genome Institute"/>
            <person name="Lucas S."/>
            <person name="Han J."/>
            <person name="Lapidus A."/>
            <person name="Cheng J.-F."/>
            <person name="Goodwin L."/>
            <person name="Pitluck S."/>
            <person name="Peters L."/>
            <person name="Mikhailova N."/>
            <person name="Held B."/>
            <person name="Han C."/>
            <person name="Tapia R."/>
            <person name="Land M."/>
            <person name="Hauser L."/>
            <person name="Kyrpides N."/>
            <person name="Ivanova N."/>
            <person name="Pagani I."/>
            <person name="Sieprawska-Lupa M."/>
            <person name="Takai K."/>
            <person name="Miyazaki J."/>
            <person name="Whitman W."/>
            <person name="Woyke T."/>
        </authorList>
    </citation>
    <scope>NUCLEOTIDE SEQUENCE</scope>
    <source>
        <strain evidence="9">IH1</strain>
    </source>
</reference>
<dbReference type="InterPro" id="IPR006685">
    <property type="entry name" value="MscS_channel_2nd"/>
</dbReference>
<dbReference type="Gene3D" id="3.30.70.100">
    <property type="match status" value="1"/>
</dbReference>
<dbReference type="GO" id="GO:0005886">
    <property type="term" value="C:plasma membrane"/>
    <property type="evidence" value="ECO:0007669"/>
    <property type="project" value="UniProtKB-SubCell"/>
</dbReference>
<feature type="transmembrane region" description="Helical" evidence="7">
    <location>
        <begin position="86"/>
        <end position="104"/>
    </location>
</feature>
<dbReference type="PANTHER" id="PTHR30221">
    <property type="entry name" value="SMALL-CONDUCTANCE MECHANOSENSITIVE CHANNEL"/>
    <property type="match status" value="1"/>
</dbReference>
<evidence type="ECO:0000256" key="1">
    <source>
        <dbReference type="ARBA" id="ARBA00004651"/>
    </source>
</evidence>
<evidence type="ECO:0000256" key="2">
    <source>
        <dbReference type="ARBA" id="ARBA00008017"/>
    </source>
</evidence>
<keyword evidence="4 7" id="KW-0812">Transmembrane</keyword>
<evidence type="ECO:0000256" key="6">
    <source>
        <dbReference type="ARBA" id="ARBA00023136"/>
    </source>
</evidence>
<dbReference type="STRING" id="647113.Metok_0034"/>
<dbReference type="RefSeq" id="WP_013866218.1">
    <property type="nucleotide sequence ID" value="NC_015636.1"/>
</dbReference>
<dbReference type="EMBL" id="CP002792">
    <property type="protein sequence ID" value="AEH06032.1"/>
    <property type="molecule type" value="Genomic_DNA"/>
</dbReference>
<dbReference type="Proteomes" id="UP000009296">
    <property type="component" value="Chromosome"/>
</dbReference>
<keyword evidence="5 7" id="KW-1133">Transmembrane helix</keyword>
<evidence type="ECO:0000256" key="3">
    <source>
        <dbReference type="ARBA" id="ARBA00022475"/>
    </source>
</evidence>
<dbReference type="PANTHER" id="PTHR30221:SF1">
    <property type="entry name" value="SMALL-CONDUCTANCE MECHANOSENSITIVE CHANNEL"/>
    <property type="match status" value="1"/>
</dbReference>
<evidence type="ECO:0000256" key="4">
    <source>
        <dbReference type="ARBA" id="ARBA00022692"/>
    </source>
</evidence>
<dbReference type="GO" id="GO:0008381">
    <property type="term" value="F:mechanosensitive monoatomic ion channel activity"/>
    <property type="evidence" value="ECO:0007669"/>
    <property type="project" value="InterPro"/>
</dbReference>
<comment type="subcellular location">
    <subcellularLocation>
        <location evidence="1">Cell membrane</location>
        <topology evidence="1">Multi-pass membrane protein</topology>
    </subcellularLocation>
</comment>
<evidence type="ECO:0000313" key="10">
    <source>
        <dbReference type="Proteomes" id="UP000009296"/>
    </source>
</evidence>
<proteinExistence type="inferred from homology"/>
<comment type="similarity">
    <text evidence="2">Belongs to the MscS (TC 1.A.23) family.</text>
</comment>
<feature type="transmembrane region" description="Helical" evidence="7">
    <location>
        <begin position="7"/>
        <end position="26"/>
    </location>
</feature>
<protein>
    <submittedName>
        <fullName evidence="9">MscS Mechanosensitive ion channel</fullName>
    </submittedName>
</protein>
<dbReference type="InterPro" id="IPR011066">
    <property type="entry name" value="MscS_channel_C_sf"/>
</dbReference>
<name>F8AMJ2_METOI</name>
<dbReference type="InterPro" id="IPR010920">
    <property type="entry name" value="LSM_dom_sf"/>
</dbReference>
<dbReference type="OrthoDB" id="11475at2157"/>
<dbReference type="InterPro" id="IPR023408">
    <property type="entry name" value="MscS_beta-dom_sf"/>
</dbReference>
<gene>
    <name evidence="9" type="ordered locus">Metok_0034</name>
</gene>
<evidence type="ECO:0000256" key="5">
    <source>
        <dbReference type="ARBA" id="ARBA00022989"/>
    </source>
</evidence>
<feature type="transmembrane region" description="Helical" evidence="7">
    <location>
        <begin position="110"/>
        <end position="140"/>
    </location>
</feature>
<dbReference type="SUPFAM" id="SSF50182">
    <property type="entry name" value="Sm-like ribonucleoproteins"/>
    <property type="match status" value="1"/>
</dbReference>
<dbReference type="SUPFAM" id="SSF82861">
    <property type="entry name" value="Mechanosensitive channel protein MscS (YggB), transmembrane region"/>
    <property type="match status" value="1"/>
</dbReference>
<organism evidence="9 10">
    <name type="scientific">Methanothermococcus okinawensis (strain DSM 14208 / JCM 11175 / IH1)</name>
    <dbReference type="NCBI Taxonomy" id="647113"/>
    <lineage>
        <taxon>Archaea</taxon>
        <taxon>Methanobacteriati</taxon>
        <taxon>Methanobacteriota</taxon>
        <taxon>Methanomada group</taxon>
        <taxon>Methanococci</taxon>
        <taxon>Methanococcales</taxon>
        <taxon>Methanococcaceae</taxon>
        <taxon>Methanothermococcus</taxon>
    </lineage>
</organism>
<feature type="transmembrane region" description="Helical" evidence="7">
    <location>
        <begin position="46"/>
        <end position="66"/>
    </location>
</feature>
<dbReference type="Gene3D" id="2.30.30.60">
    <property type="match status" value="1"/>
</dbReference>
<dbReference type="SUPFAM" id="SSF82689">
    <property type="entry name" value="Mechanosensitive channel protein MscS (YggB), C-terminal domain"/>
    <property type="match status" value="1"/>
</dbReference>
<keyword evidence="6 7" id="KW-0472">Membrane</keyword>
<dbReference type="GeneID" id="10772150"/>
<evidence type="ECO:0000256" key="7">
    <source>
        <dbReference type="SAM" id="Phobius"/>
    </source>
</evidence>